<feature type="transmembrane region" description="Helical" evidence="6">
    <location>
        <begin position="100"/>
        <end position="124"/>
    </location>
</feature>
<comment type="caution">
    <text evidence="8">The sequence shown here is derived from an EMBL/GenBank/DDBJ whole genome shotgun (WGS) entry which is preliminary data.</text>
</comment>
<feature type="transmembrane region" description="Helical" evidence="6">
    <location>
        <begin position="867"/>
        <end position="889"/>
    </location>
</feature>
<feature type="transmembrane region" description="Helical" evidence="6">
    <location>
        <begin position="347"/>
        <end position="367"/>
    </location>
</feature>
<dbReference type="SUPFAM" id="SSF52091">
    <property type="entry name" value="SpoIIaa-like"/>
    <property type="match status" value="2"/>
</dbReference>
<dbReference type="PROSITE" id="PS01130">
    <property type="entry name" value="SLC26A"/>
    <property type="match status" value="2"/>
</dbReference>
<feature type="transmembrane region" description="Helical" evidence="6">
    <location>
        <begin position="713"/>
        <end position="738"/>
    </location>
</feature>
<name>A0A8S4C1P9_9TELE</name>
<feature type="transmembrane region" description="Helical" evidence="6">
    <location>
        <begin position="990"/>
        <end position="1009"/>
    </location>
</feature>
<dbReference type="Pfam" id="PF00916">
    <property type="entry name" value="Sulfate_transp"/>
    <property type="match status" value="3"/>
</dbReference>
<dbReference type="OrthoDB" id="288203at2759"/>
<protein>
    <submittedName>
        <fullName evidence="8">(Atlantic silverside) hypothetical protein</fullName>
    </submittedName>
</protein>
<evidence type="ECO:0000313" key="9">
    <source>
        <dbReference type="Proteomes" id="UP000677803"/>
    </source>
</evidence>
<feature type="transmembrane region" description="Helical" evidence="6">
    <location>
        <begin position="130"/>
        <end position="149"/>
    </location>
</feature>
<dbReference type="GO" id="GO:0016020">
    <property type="term" value="C:membrane"/>
    <property type="evidence" value="ECO:0007669"/>
    <property type="project" value="UniProtKB-SubCell"/>
</dbReference>
<dbReference type="Gene3D" id="3.30.750.24">
    <property type="entry name" value="STAS domain"/>
    <property type="match status" value="2"/>
</dbReference>
<organism evidence="8 9">
    <name type="scientific">Menidia menidia</name>
    <name type="common">Atlantic silverside</name>
    <dbReference type="NCBI Taxonomy" id="238744"/>
    <lineage>
        <taxon>Eukaryota</taxon>
        <taxon>Metazoa</taxon>
        <taxon>Chordata</taxon>
        <taxon>Craniata</taxon>
        <taxon>Vertebrata</taxon>
        <taxon>Euteleostomi</taxon>
        <taxon>Actinopterygii</taxon>
        <taxon>Neopterygii</taxon>
        <taxon>Teleostei</taxon>
        <taxon>Neoteleostei</taxon>
        <taxon>Acanthomorphata</taxon>
        <taxon>Ovalentaria</taxon>
        <taxon>Atherinomorphae</taxon>
        <taxon>Atheriniformes</taxon>
        <taxon>Atherinopsidae</taxon>
        <taxon>Menidiinae</taxon>
        <taxon>Menidia</taxon>
    </lineage>
</organism>
<reference evidence="8" key="1">
    <citation type="submission" date="2021-05" db="EMBL/GenBank/DDBJ databases">
        <authorList>
            <person name="Tigano A."/>
        </authorList>
    </citation>
    <scope>NUCLEOTIDE SEQUENCE</scope>
</reference>
<feature type="transmembrane region" description="Helical" evidence="6">
    <location>
        <begin position="1091"/>
        <end position="1116"/>
    </location>
</feature>
<feature type="transmembrane region" description="Helical" evidence="6">
    <location>
        <begin position="1029"/>
        <end position="1047"/>
    </location>
</feature>
<evidence type="ECO:0000256" key="1">
    <source>
        <dbReference type="ARBA" id="ARBA00004141"/>
    </source>
</evidence>
<dbReference type="CDD" id="cd07042">
    <property type="entry name" value="STAS_SulP_like_sulfate_transporter"/>
    <property type="match status" value="2"/>
</dbReference>
<feature type="region of interest" description="Disordered" evidence="5">
    <location>
        <begin position="1193"/>
        <end position="1216"/>
    </location>
</feature>
<dbReference type="InterPro" id="IPR018045">
    <property type="entry name" value="S04_transporter_CS"/>
</dbReference>
<dbReference type="NCBIfam" id="TIGR00815">
    <property type="entry name" value="sulP"/>
    <property type="match status" value="1"/>
</dbReference>
<feature type="transmembrane region" description="Helical" evidence="6">
    <location>
        <begin position="901"/>
        <end position="922"/>
    </location>
</feature>
<keyword evidence="2 6" id="KW-0812">Transmembrane</keyword>
<dbReference type="PANTHER" id="PTHR11814">
    <property type="entry name" value="SULFATE TRANSPORTER"/>
    <property type="match status" value="1"/>
</dbReference>
<dbReference type="GO" id="GO:0008271">
    <property type="term" value="F:secondary active sulfate transmembrane transporter activity"/>
    <property type="evidence" value="ECO:0007669"/>
    <property type="project" value="InterPro"/>
</dbReference>
<dbReference type="EMBL" id="CAJRST010041110">
    <property type="protein sequence ID" value="CAG6021188.1"/>
    <property type="molecule type" value="Genomic_DNA"/>
</dbReference>
<dbReference type="PROSITE" id="PS50801">
    <property type="entry name" value="STAS"/>
    <property type="match status" value="2"/>
</dbReference>
<feature type="transmembrane region" description="Helical" evidence="6">
    <location>
        <begin position="200"/>
        <end position="218"/>
    </location>
</feature>
<dbReference type="InterPro" id="IPR011547">
    <property type="entry name" value="SLC26A/SulP_dom"/>
</dbReference>
<evidence type="ECO:0000256" key="2">
    <source>
        <dbReference type="ARBA" id="ARBA00022692"/>
    </source>
</evidence>
<feature type="compositionally biased region" description="Basic residues" evidence="5">
    <location>
        <begin position="1193"/>
        <end position="1208"/>
    </location>
</feature>
<feature type="transmembrane region" description="Helical" evidence="6">
    <location>
        <begin position="416"/>
        <end position="442"/>
    </location>
</feature>
<sequence>MDSVEPNRCQHCGHNYLTVALDETQLDFLGQRVENKSQSLLERVKAQCRCSASRMKSFLLTLFPVLSWLPSYSIRENAAGDLVSGVSVGIMHLPQGMANAMLAGVPPVFGLYSSLYPLIIYFIFGTSRHLSIGTFAVLAIMIGSVTANVELPSNSDEESQLAVEAAKVNVAVQLTFLCGLIQLLIYLLRGGGVCRWLSDPVIRGYTTAAGLHVIILQLPLMTGIPAQRHTGLLPSAWIILGTILSVQMDLAGQHRVQVVGHIPSGLSPPVVPSLSQFRDLFIPALSVALVGFSFLSAMGSVFAQKHGYQVDSSQDLFALGLCNTIGGMFQCFAVSCSFSRSMVQESIGVKSQMAGLVSALMILTILLKIGHFFEQLPKAVLAVVIVVNLQGILAQFRDVCQLWKCDRLDLLVWVTTLISTLVFNLDLGLAVAVVFSLLTLIYRTQNSTIIVLGRIPRTDCYKDVGVYLEAKPVPGVTILSCSSPVHFANSELIFTEIRQVIHKVSRDQKANPARVQTTTSTVTLSSAQKHTHSHCLVLDLSSVTFLDSVAMMALSKVIEDLDKQRVSVFVAACTERVLSQLQTQGCVPDSLPSSHLFPLVHHAVEHCLSTLSTSPELGLTMADRRRMNYKVHRDIMDEGTLDEMAEKTDSKPSLCEKMKKSMRCSGPRLKRCLLGSVPVVSWLPRYSFRENTLGDLVSGISVGIMQLPQGMAYALLASVPPVFGLYSSFYPVLIYFIFGTSKHISVGTYAVMSVMIGGVIERLAPDTNFMIWSNETNSSVIDIVSRDAERVRVAAAVTFISGMFQILLGLVQFGFVVTYLSEPLVRGYTTGAAIHVIVSQLKYTFGINPVRYSGPLSLIYTLVEVCYLLPQTNIGTLVVSIVAIIGLILAKELNTYLSKKLPIPLPVELLALIVATVISWQVNLEGKYGVDVVGLIPSGLQPPVVPAVSLFGQVIGDAFALAVVGYGIAISLGRIFALKYGYKVDSNQELIALGLSNSVGGFFQCFAISCSMSRTMVQESTGGKTQVAGALSAVVILFITLWIGYLFEALPKAVLAAIIFVNLHGMMKQFLDIPALWRSNKTDMLVWLATFVFTVLLNPDLGLAASIAFSMLTVIFRTQLPKYSLLGQVPDTDIYKPMDEYDQVKRVPGILIFRSSATLYFANAEMYQETLEKKCGIDITKILSAKKKLEAKRKRQEKKNAKKVKKELKRGGEDMEGEQKLENHYDVAVIDVDDEPDPSLPRVIILDLSPVNFLDTVGVKALRSIRRDYGEIGIEVLLAGCQTCVVDNLQSGGFFNEKVTKSCLFTTVHDAVLHSQACWTENQKEEELSATHF</sequence>
<feature type="transmembrane region" description="Helical" evidence="6">
    <location>
        <begin position="744"/>
        <end position="764"/>
    </location>
</feature>
<feature type="transmembrane region" description="Helical" evidence="6">
    <location>
        <begin position="315"/>
        <end position="335"/>
    </location>
</feature>
<accession>A0A8S4C1P9</accession>
<feature type="transmembrane region" description="Helical" evidence="6">
    <location>
        <begin position="793"/>
        <end position="820"/>
    </location>
</feature>
<proteinExistence type="predicted"/>
<evidence type="ECO:0000256" key="5">
    <source>
        <dbReference type="SAM" id="MobiDB-lite"/>
    </source>
</evidence>
<dbReference type="Proteomes" id="UP000677803">
    <property type="component" value="Unassembled WGS sequence"/>
</dbReference>
<feature type="transmembrane region" description="Helical" evidence="6">
    <location>
        <begin position="379"/>
        <end position="396"/>
    </location>
</feature>
<feature type="transmembrane region" description="Helical" evidence="6">
    <location>
        <begin position="958"/>
        <end position="978"/>
    </location>
</feature>
<evidence type="ECO:0000256" key="3">
    <source>
        <dbReference type="ARBA" id="ARBA00022989"/>
    </source>
</evidence>
<dbReference type="InterPro" id="IPR002645">
    <property type="entry name" value="STAS_dom"/>
</dbReference>
<dbReference type="InterPro" id="IPR036513">
    <property type="entry name" value="STAS_dom_sf"/>
</dbReference>
<evidence type="ECO:0000259" key="7">
    <source>
        <dbReference type="PROSITE" id="PS50801"/>
    </source>
</evidence>
<dbReference type="InterPro" id="IPR001902">
    <property type="entry name" value="SLC26A/SulP_fam"/>
</dbReference>
<evidence type="ECO:0000256" key="6">
    <source>
        <dbReference type="SAM" id="Phobius"/>
    </source>
</evidence>
<keyword evidence="3 6" id="KW-1133">Transmembrane helix</keyword>
<dbReference type="Pfam" id="PF01740">
    <property type="entry name" value="STAS"/>
    <property type="match status" value="2"/>
</dbReference>
<keyword evidence="4 6" id="KW-0472">Membrane</keyword>
<gene>
    <name evidence="8" type="ORF">MMEN_LOCUS21408</name>
</gene>
<feature type="transmembrane region" description="Helical" evidence="6">
    <location>
        <begin position="170"/>
        <end position="188"/>
    </location>
</feature>
<comment type="subcellular location">
    <subcellularLocation>
        <location evidence="1">Membrane</location>
        <topology evidence="1">Multi-pass membrane protein</topology>
    </subcellularLocation>
</comment>
<evidence type="ECO:0000256" key="4">
    <source>
        <dbReference type="ARBA" id="ARBA00023136"/>
    </source>
</evidence>
<evidence type="ECO:0000313" key="8">
    <source>
        <dbReference type="EMBL" id="CAG6021188.1"/>
    </source>
</evidence>
<keyword evidence="9" id="KW-1185">Reference proteome</keyword>
<feature type="domain" description="STAS" evidence="7">
    <location>
        <begin position="466"/>
        <end position="607"/>
    </location>
</feature>
<feature type="transmembrane region" description="Helical" evidence="6">
    <location>
        <begin position="280"/>
        <end position="303"/>
    </location>
</feature>
<feature type="domain" description="STAS" evidence="7">
    <location>
        <begin position="1140"/>
        <end position="1315"/>
    </location>
</feature>